<evidence type="ECO:0000256" key="1">
    <source>
        <dbReference type="SAM" id="SignalP"/>
    </source>
</evidence>
<name>I4B0N7_TURPD</name>
<dbReference type="Proteomes" id="UP000006048">
    <property type="component" value="Chromosome"/>
</dbReference>
<protein>
    <recommendedName>
        <fullName evidence="4">Lipoprotein</fullName>
    </recommendedName>
</protein>
<dbReference type="OrthoDB" id="357056at2"/>
<dbReference type="STRING" id="869212.Turpa_0182"/>
<dbReference type="EMBL" id="CP002959">
    <property type="protein sequence ID" value="AFM10844.1"/>
    <property type="molecule type" value="Genomic_DNA"/>
</dbReference>
<sequence>MRASVYLCCLLLAAGCASAPEKPPADLQGLLAKATELREKGISDKARYEELVAAFVKMRQESPQMISDPRNRSLAADFVEAYPAVKCKLRVTEPREKLITARGFASPLFVAGTCPVPAPFMFEADSADMALSPAGVDFETPYLVARIRVNSATADAARNRLRFTAAYYAADFLKTLSAAYSLEQESLIALTPADYALQTAPIVANDGYDSHRKNFRKAEFTSEAVAGELGSEVAISASGQFSAGGTHAGKRFDLIYGHPNGTLPDGIGTTFTTVRVDGTDYRLESQKVSRSKTADGTLVCEAAIGKTGVTIVQKIKPEPAGDRVKTRITYEIRNGSAVKHKVGLRLLLDTWAGQNDGVPFMIPAGSASQLFRNEVEFTPTASVMWQVFDPDTAGTARQLEPGLQNILVGEGLVPPDRIAFAAWQNAADTLWDYAVSADRRVTGDSAVILWYNPADISAGATQVVATELGAALQKHEPTVFITNAATGEILIYLWHVNDSGAEQKIDYNVRAEKGKFTFQLDLSTIKLQPGEVYVKASPGQILAEGETAIVISENINGASREYRFPLQNLKMWKQFSAAPVVEPAQVYPVSYFDERSMNLKARLKTAGGKTVQTIILKKQQIDGGYQYSGELNIAPDIAAGRYSVEVVK</sequence>
<proteinExistence type="predicted"/>
<keyword evidence="1" id="KW-0732">Signal</keyword>
<dbReference type="AlphaFoldDB" id="I4B0N7"/>
<organism evidence="2 3">
    <name type="scientific">Turneriella parva (strain ATCC BAA-1111 / DSM 21527 / NCTC 11395 / H)</name>
    <name type="common">Leptospira parva</name>
    <dbReference type="NCBI Taxonomy" id="869212"/>
    <lineage>
        <taxon>Bacteria</taxon>
        <taxon>Pseudomonadati</taxon>
        <taxon>Spirochaetota</taxon>
        <taxon>Spirochaetia</taxon>
        <taxon>Leptospirales</taxon>
        <taxon>Leptospiraceae</taxon>
        <taxon>Turneriella</taxon>
    </lineage>
</organism>
<evidence type="ECO:0008006" key="4">
    <source>
        <dbReference type="Google" id="ProtNLM"/>
    </source>
</evidence>
<reference evidence="2 3" key="1">
    <citation type="submission" date="2012-06" db="EMBL/GenBank/DDBJ databases">
        <title>The complete chromosome of genome of Turneriella parva DSM 21527.</title>
        <authorList>
            <consortium name="US DOE Joint Genome Institute (JGI-PGF)"/>
            <person name="Lucas S."/>
            <person name="Han J."/>
            <person name="Lapidus A."/>
            <person name="Bruce D."/>
            <person name="Goodwin L."/>
            <person name="Pitluck S."/>
            <person name="Peters L."/>
            <person name="Kyrpides N."/>
            <person name="Mavromatis K."/>
            <person name="Ivanova N."/>
            <person name="Mikhailova N."/>
            <person name="Chertkov O."/>
            <person name="Detter J.C."/>
            <person name="Tapia R."/>
            <person name="Han C."/>
            <person name="Land M."/>
            <person name="Hauser L."/>
            <person name="Markowitz V."/>
            <person name="Cheng J.-F."/>
            <person name="Hugenholtz P."/>
            <person name="Woyke T."/>
            <person name="Wu D."/>
            <person name="Gronow S."/>
            <person name="Wellnitz S."/>
            <person name="Brambilla E."/>
            <person name="Klenk H.-P."/>
            <person name="Eisen J.A."/>
        </authorList>
    </citation>
    <scope>NUCLEOTIDE SEQUENCE [LARGE SCALE GENOMIC DNA]</scope>
    <source>
        <strain evidence="3">ATCC BAA-1111 / DSM 21527 / NCTC 11395 / H</strain>
    </source>
</reference>
<keyword evidence="3" id="KW-1185">Reference proteome</keyword>
<dbReference type="RefSeq" id="WP_014801365.1">
    <property type="nucleotide sequence ID" value="NC_018020.1"/>
</dbReference>
<gene>
    <name evidence="2" type="ordered locus">Turpa_0182</name>
</gene>
<evidence type="ECO:0000313" key="2">
    <source>
        <dbReference type="EMBL" id="AFM10844.1"/>
    </source>
</evidence>
<dbReference type="PROSITE" id="PS51257">
    <property type="entry name" value="PROKAR_LIPOPROTEIN"/>
    <property type="match status" value="1"/>
</dbReference>
<dbReference type="HOGENOM" id="CLU_422680_0_0_12"/>
<accession>I4B0N7</accession>
<dbReference type="KEGG" id="tpx:Turpa_0182"/>
<feature type="chain" id="PRO_5003685712" description="Lipoprotein" evidence="1">
    <location>
        <begin position="20"/>
        <end position="648"/>
    </location>
</feature>
<evidence type="ECO:0000313" key="3">
    <source>
        <dbReference type="Proteomes" id="UP000006048"/>
    </source>
</evidence>
<feature type="signal peptide" evidence="1">
    <location>
        <begin position="1"/>
        <end position="19"/>
    </location>
</feature>